<dbReference type="GO" id="GO:0012505">
    <property type="term" value="C:endomembrane system"/>
    <property type="evidence" value="ECO:0007669"/>
    <property type="project" value="UniProtKB-ARBA"/>
</dbReference>
<dbReference type="EMBL" id="JACBYR010000002">
    <property type="protein sequence ID" value="NYE84907.1"/>
    <property type="molecule type" value="Genomic_DNA"/>
</dbReference>
<dbReference type="GO" id="GO:0004252">
    <property type="term" value="F:serine-type endopeptidase activity"/>
    <property type="evidence" value="ECO:0007669"/>
    <property type="project" value="UniProtKB-UniRule"/>
</dbReference>
<keyword evidence="6" id="KW-0106">Calcium</keyword>
<keyword evidence="4 8" id="KW-0378">Hydrolase</keyword>
<reference evidence="10 11" key="1">
    <citation type="submission" date="2020-07" db="EMBL/GenBank/DDBJ databases">
        <title>Genomic Encyclopedia of Type Strains, Phase IV (KMG-V): Genome sequencing to study the core and pangenomes of soil and plant-associated prokaryotes.</title>
        <authorList>
            <person name="Whitman W."/>
        </authorList>
    </citation>
    <scope>NUCLEOTIDE SEQUENCE [LARGE SCALE GENOMIC DNA]</scope>
    <source>
        <strain evidence="10 11">SAS40</strain>
    </source>
</reference>
<dbReference type="Gene3D" id="2.60.120.260">
    <property type="entry name" value="Galactose-binding domain-like"/>
    <property type="match status" value="1"/>
</dbReference>
<dbReference type="GO" id="GO:0016485">
    <property type="term" value="P:protein processing"/>
    <property type="evidence" value="ECO:0007669"/>
    <property type="project" value="TreeGrafter"/>
</dbReference>
<dbReference type="InterPro" id="IPR023827">
    <property type="entry name" value="Peptidase_S8_Asp-AS"/>
</dbReference>
<dbReference type="CDD" id="cd04059">
    <property type="entry name" value="Peptidases_S8_Protein_convertases_Kexins_Furin-like"/>
    <property type="match status" value="1"/>
</dbReference>
<dbReference type="PROSITE" id="PS51829">
    <property type="entry name" value="P_HOMO_B"/>
    <property type="match status" value="1"/>
</dbReference>
<dbReference type="InterPro" id="IPR015500">
    <property type="entry name" value="Peptidase_S8_subtilisin-rel"/>
</dbReference>
<dbReference type="InterPro" id="IPR023828">
    <property type="entry name" value="Peptidase_S8_Ser-AS"/>
</dbReference>
<evidence type="ECO:0000256" key="8">
    <source>
        <dbReference type="PROSITE-ProRule" id="PRU01240"/>
    </source>
</evidence>
<dbReference type="PROSITE" id="PS00136">
    <property type="entry name" value="SUBTILASE_ASP"/>
    <property type="match status" value="1"/>
</dbReference>
<dbReference type="Pfam" id="PF00082">
    <property type="entry name" value="Peptidase_S8"/>
    <property type="match status" value="1"/>
</dbReference>
<evidence type="ECO:0000313" key="11">
    <source>
        <dbReference type="Proteomes" id="UP000542125"/>
    </source>
</evidence>
<dbReference type="PANTHER" id="PTHR42884:SF14">
    <property type="entry name" value="NEUROENDOCRINE CONVERTASE 1"/>
    <property type="match status" value="1"/>
</dbReference>
<dbReference type="GO" id="GO:0016020">
    <property type="term" value="C:membrane"/>
    <property type="evidence" value="ECO:0007669"/>
    <property type="project" value="TreeGrafter"/>
</dbReference>
<keyword evidence="5 8" id="KW-0720">Serine protease</keyword>
<dbReference type="PANTHER" id="PTHR42884">
    <property type="entry name" value="PROPROTEIN CONVERTASE SUBTILISIN/KEXIN-RELATED"/>
    <property type="match status" value="1"/>
</dbReference>
<dbReference type="GO" id="GO:0005737">
    <property type="term" value="C:cytoplasm"/>
    <property type="evidence" value="ECO:0007669"/>
    <property type="project" value="UniProtKB-ARBA"/>
</dbReference>
<name>A0A7Y9IXI3_9BURK</name>
<evidence type="ECO:0000256" key="5">
    <source>
        <dbReference type="ARBA" id="ARBA00022825"/>
    </source>
</evidence>
<dbReference type="Gene3D" id="3.40.50.200">
    <property type="entry name" value="Peptidase S8/S53 domain"/>
    <property type="match status" value="1"/>
</dbReference>
<comment type="caution">
    <text evidence="10">The sequence shown here is derived from an EMBL/GenBank/DDBJ whole genome shotgun (WGS) entry which is preliminary data.</text>
</comment>
<dbReference type="RefSeq" id="WP_179588938.1">
    <property type="nucleotide sequence ID" value="NZ_JACBYR010000002.1"/>
</dbReference>
<dbReference type="PROSITE" id="PS00138">
    <property type="entry name" value="SUBTILASE_SER"/>
    <property type="match status" value="1"/>
</dbReference>
<dbReference type="Pfam" id="PF01483">
    <property type="entry name" value="P_proprotein"/>
    <property type="match status" value="1"/>
</dbReference>
<proteinExistence type="inferred from homology"/>
<evidence type="ECO:0000256" key="3">
    <source>
        <dbReference type="ARBA" id="ARBA00022729"/>
    </source>
</evidence>
<accession>A0A7Y9IXI3</accession>
<keyword evidence="2 8" id="KW-0645">Protease</keyword>
<dbReference type="PROSITE" id="PS51892">
    <property type="entry name" value="SUBTILASE"/>
    <property type="match status" value="1"/>
</dbReference>
<evidence type="ECO:0000256" key="7">
    <source>
        <dbReference type="PIRSR" id="PIRSR615500-1"/>
    </source>
</evidence>
<organism evidence="10 11">
    <name type="scientific">Pigmentiphaga litoralis</name>
    <dbReference type="NCBI Taxonomy" id="516702"/>
    <lineage>
        <taxon>Bacteria</taxon>
        <taxon>Pseudomonadati</taxon>
        <taxon>Pseudomonadota</taxon>
        <taxon>Betaproteobacteria</taxon>
        <taxon>Burkholderiales</taxon>
        <taxon>Alcaligenaceae</taxon>
        <taxon>Pigmentiphaga</taxon>
    </lineage>
</organism>
<keyword evidence="3" id="KW-0732">Signal</keyword>
<dbReference type="InterPro" id="IPR000209">
    <property type="entry name" value="Peptidase_S8/S53_dom"/>
</dbReference>
<gene>
    <name evidence="10" type="ORF">FHW18_004214</name>
</gene>
<feature type="active site" description="Charge relay system" evidence="7 8">
    <location>
        <position position="403"/>
    </location>
</feature>
<dbReference type="PROSITE" id="PS00137">
    <property type="entry name" value="SUBTILASE_HIS"/>
    <property type="match status" value="1"/>
</dbReference>
<dbReference type="InterPro" id="IPR034182">
    <property type="entry name" value="Kexin/furin"/>
</dbReference>
<feature type="domain" description="P/Homo B" evidence="9">
    <location>
        <begin position="490"/>
        <end position="627"/>
    </location>
</feature>
<feature type="active site" description="Charge relay system" evidence="7 8">
    <location>
        <position position="174"/>
    </location>
</feature>
<evidence type="ECO:0000256" key="2">
    <source>
        <dbReference type="ARBA" id="ARBA00022670"/>
    </source>
</evidence>
<keyword evidence="11" id="KW-1185">Reference proteome</keyword>
<dbReference type="AlphaFoldDB" id="A0A7Y9IXI3"/>
<dbReference type="InterPro" id="IPR002884">
    <property type="entry name" value="P_dom"/>
</dbReference>
<evidence type="ECO:0000256" key="4">
    <source>
        <dbReference type="ARBA" id="ARBA00022801"/>
    </source>
</evidence>
<evidence type="ECO:0000313" key="10">
    <source>
        <dbReference type="EMBL" id="NYE84907.1"/>
    </source>
</evidence>
<sequence>MMHVRFDAADQGSSGLPCAPALPDALRLPYAHRLSHAPALSALIAALLLAGCGGGGGGDETAAATTTPPGTLPPVTLPVVPSVVAEDPLARYQWHLLNTGQDALSSTRPVAGVDLNLGTLYDSGVRGTGVSVAVLDTGLDIRHEDLQANVAIGGSINFRNGSGDPTSASTGGDHGTSVAGVVAARAWNGLGGRGVAPEAVLHGFNFLVAPTLANELASFGGAAQAAPVQVFNLSYGEDLSEVAVVSADELAAREQVMASSRVGRGGIYVKSAGNGFFSIDGVDCSVAQRLGVSCGNTNLETSSNLVSMTVVGSVNAAGRRASYSSQGASLAVMGLGGEFGENRAQAPGQADVAYQPALLTTDYSGCDKGYHRTVGTPANPLDLVGPSPLDPSCNYTAIFNGTSAAAPTVAGVAALMLQVNPQLSQREVQYLLATTARRIDYPGTPVQFQGVAVYDGWVVNGARRAFSNSYGFGVVDAQAAVAAARSFTPLAPRRQIDWQTAAPATPVPIPFRDGAGTAGSLPISVGASLTVESVQVAFNTTHRRPANLRVALISPSGTRSILVWPFSGIRPLTGSTTAGFGSDRMLTNAFLDENAQGTWRLEVVDVTAASGTSPSQLVSWSLRVTGR</sequence>
<dbReference type="SUPFAM" id="SSF49785">
    <property type="entry name" value="Galactose-binding domain-like"/>
    <property type="match status" value="1"/>
</dbReference>
<dbReference type="PRINTS" id="PR00723">
    <property type="entry name" value="SUBTILISIN"/>
</dbReference>
<comment type="similarity">
    <text evidence="1">Belongs to the peptidase S8 family. Furin subfamily.</text>
</comment>
<dbReference type="SUPFAM" id="SSF52743">
    <property type="entry name" value="Subtilisin-like"/>
    <property type="match status" value="1"/>
</dbReference>
<evidence type="ECO:0000256" key="1">
    <source>
        <dbReference type="ARBA" id="ARBA00005325"/>
    </source>
</evidence>
<dbReference type="InterPro" id="IPR022398">
    <property type="entry name" value="Peptidase_S8_His-AS"/>
</dbReference>
<evidence type="ECO:0000256" key="6">
    <source>
        <dbReference type="ARBA" id="ARBA00022837"/>
    </source>
</evidence>
<protein>
    <submittedName>
        <fullName evidence="10">Subtilisin family serine protease</fullName>
    </submittedName>
</protein>
<dbReference type="Proteomes" id="UP000542125">
    <property type="component" value="Unassembled WGS sequence"/>
</dbReference>
<dbReference type="InterPro" id="IPR036852">
    <property type="entry name" value="Peptidase_S8/S53_dom_sf"/>
</dbReference>
<feature type="active site" description="Charge relay system" evidence="7 8">
    <location>
        <position position="136"/>
    </location>
</feature>
<dbReference type="InterPro" id="IPR008979">
    <property type="entry name" value="Galactose-bd-like_sf"/>
</dbReference>
<evidence type="ECO:0000259" key="9">
    <source>
        <dbReference type="PROSITE" id="PS51829"/>
    </source>
</evidence>